<protein>
    <recommendedName>
        <fullName evidence="4">G protein-coupled receptor</fullName>
    </recommendedName>
</protein>
<feature type="transmembrane region" description="Helical" evidence="1">
    <location>
        <begin position="47"/>
        <end position="70"/>
    </location>
</feature>
<dbReference type="PANTHER" id="PTHR46561">
    <property type="entry name" value="SERPENTINE RECEPTOR, CLASS AB (CLASS A-LIKE)-RELATED"/>
    <property type="match status" value="1"/>
</dbReference>
<keyword evidence="1" id="KW-0472">Membrane</keyword>
<name>A0AAV5U6F8_9BILA</name>
<dbReference type="PANTHER" id="PTHR46561:SF11">
    <property type="entry name" value="SERPENTINE RECEPTOR CLASS ALPHA_BETA-14"/>
    <property type="match status" value="1"/>
</dbReference>
<accession>A0AAV5U6F8</accession>
<organism evidence="2 3">
    <name type="scientific">Pristionchus entomophagus</name>
    <dbReference type="NCBI Taxonomy" id="358040"/>
    <lineage>
        <taxon>Eukaryota</taxon>
        <taxon>Metazoa</taxon>
        <taxon>Ecdysozoa</taxon>
        <taxon>Nematoda</taxon>
        <taxon>Chromadorea</taxon>
        <taxon>Rhabditida</taxon>
        <taxon>Rhabditina</taxon>
        <taxon>Diplogasteromorpha</taxon>
        <taxon>Diplogasteroidea</taxon>
        <taxon>Neodiplogasteridae</taxon>
        <taxon>Pristionchus</taxon>
    </lineage>
</organism>
<feature type="transmembrane region" description="Helical" evidence="1">
    <location>
        <begin position="15"/>
        <end position="35"/>
    </location>
</feature>
<dbReference type="EMBL" id="BTSX01000005">
    <property type="protein sequence ID" value="GMT01977.1"/>
    <property type="molecule type" value="Genomic_DNA"/>
</dbReference>
<keyword evidence="1" id="KW-1133">Transmembrane helix</keyword>
<dbReference type="AlphaFoldDB" id="A0AAV5U6F8"/>
<gene>
    <name evidence="2" type="ORF">PENTCL1PPCAC_24151</name>
</gene>
<evidence type="ECO:0000256" key="1">
    <source>
        <dbReference type="SAM" id="Phobius"/>
    </source>
</evidence>
<dbReference type="Proteomes" id="UP001432027">
    <property type="component" value="Unassembled WGS sequence"/>
</dbReference>
<proteinExistence type="predicted"/>
<dbReference type="InterPro" id="IPR053286">
    <property type="entry name" value="Nematode_rcpt-like_srab"/>
</dbReference>
<feature type="transmembrane region" description="Helical" evidence="1">
    <location>
        <begin position="98"/>
        <end position="116"/>
    </location>
</feature>
<evidence type="ECO:0008006" key="4">
    <source>
        <dbReference type="Google" id="ProtNLM"/>
    </source>
</evidence>
<comment type="caution">
    <text evidence="2">The sequence shown here is derived from an EMBL/GenBank/DDBJ whole genome shotgun (WGS) entry which is preliminary data.</text>
</comment>
<feature type="non-terminal residue" evidence="2">
    <location>
        <position position="1"/>
    </location>
</feature>
<reference evidence="2" key="1">
    <citation type="submission" date="2023-10" db="EMBL/GenBank/DDBJ databases">
        <title>Genome assembly of Pristionchus species.</title>
        <authorList>
            <person name="Yoshida K."/>
            <person name="Sommer R.J."/>
        </authorList>
    </citation>
    <scope>NUCLEOTIDE SEQUENCE</scope>
    <source>
        <strain evidence="2">RS0144</strain>
    </source>
</reference>
<feature type="non-terminal residue" evidence="2">
    <location>
        <position position="148"/>
    </location>
</feature>
<evidence type="ECO:0000313" key="3">
    <source>
        <dbReference type="Proteomes" id="UP001432027"/>
    </source>
</evidence>
<sequence length="148" mass="16670">QGVAWMAHANSKTLFTFYYAMVVFQGAAYAALYGFEFVRLRFPCFPFDFRIVLVLRSAGLSSIVSAHYIIVTISLEVISSSPFQIISGRSYHETLDAISKYATAVSLTFVSIYFAASHRFELVYIAKDVATIDLKIPENSKYYEVCDI</sequence>
<evidence type="ECO:0000313" key="2">
    <source>
        <dbReference type="EMBL" id="GMT01977.1"/>
    </source>
</evidence>
<keyword evidence="3" id="KW-1185">Reference proteome</keyword>
<keyword evidence="1" id="KW-0812">Transmembrane</keyword>